<dbReference type="AlphaFoldDB" id="A0A1E5V0P7"/>
<name>A0A1E5V0P7_9POAL</name>
<keyword evidence="3" id="KW-1185">Reference proteome</keyword>
<dbReference type="EMBL" id="LWDX02055832">
    <property type="protein sequence ID" value="OEL18722.1"/>
    <property type="molecule type" value="Genomic_DNA"/>
</dbReference>
<dbReference type="PANTHER" id="PTHR33186:SF15">
    <property type="entry name" value="OS06G0249850 PROTEIN"/>
    <property type="match status" value="1"/>
</dbReference>
<evidence type="ECO:0000313" key="3">
    <source>
        <dbReference type="Proteomes" id="UP000095767"/>
    </source>
</evidence>
<organism evidence="2 3">
    <name type="scientific">Dichanthelium oligosanthes</name>
    <dbReference type="NCBI Taxonomy" id="888268"/>
    <lineage>
        <taxon>Eukaryota</taxon>
        <taxon>Viridiplantae</taxon>
        <taxon>Streptophyta</taxon>
        <taxon>Embryophyta</taxon>
        <taxon>Tracheophyta</taxon>
        <taxon>Spermatophyta</taxon>
        <taxon>Magnoliopsida</taxon>
        <taxon>Liliopsida</taxon>
        <taxon>Poales</taxon>
        <taxon>Poaceae</taxon>
        <taxon>PACMAD clade</taxon>
        <taxon>Panicoideae</taxon>
        <taxon>Panicodae</taxon>
        <taxon>Paniceae</taxon>
        <taxon>Dichantheliinae</taxon>
        <taxon>Dichanthelium</taxon>
    </lineage>
</organism>
<dbReference type="InterPro" id="IPR056594">
    <property type="entry name" value="AT5G49610-like_b-prop"/>
</dbReference>
<dbReference type="OrthoDB" id="581435at2759"/>
<gene>
    <name evidence="2" type="ORF">BAE44_0020258</name>
</gene>
<evidence type="ECO:0000259" key="1">
    <source>
        <dbReference type="Pfam" id="PF23635"/>
    </source>
</evidence>
<reference evidence="2 3" key="1">
    <citation type="submission" date="2016-09" db="EMBL/GenBank/DDBJ databases">
        <title>The draft genome of Dichanthelium oligosanthes: A C3 panicoid grass species.</title>
        <authorList>
            <person name="Studer A.J."/>
            <person name="Schnable J.C."/>
            <person name="Brutnell T.P."/>
        </authorList>
    </citation>
    <scope>NUCLEOTIDE SEQUENCE [LARGE SCALE GENOMIC DNA]</scope>
    <source>
        <strain evidence="3">cv. Kellogg 1175</strain>
        <tissue evidence="2">Leaf</tissue>
    </source>
</reference>
<protein>
    <recommendedName>
        <fullName evidence="1">F-box protein AT5G49610-like beta-propeller domain-containing protein</fullName>
    </recommendedName>
</protein>
<sequence>MLGIFTNSTRIPRFLPVGDPPDCVAAAAAFSLPDLHWYVLGCHGNNVLLAGSGWVQLLVLNPMNGDQRVIPAPPDLNPNYNYGCVPECNAAVLCAAGHADHGCCQSCPFFVVCVFTVVRFAYATRYSSETSSWTRMASSPIPSDVDYRSSILIRNVLYWPLKSNYILAFGLGTRRLYHIECPPETHDVYRRNVHIMKTEDGGVGLASLTQFNLHLWAREADAEGVTGWVLLKVIELDKYLPLGASNLLPNNSHLGGRPPVRILGLVEDDDLVFIWTKTGVFAVQLKSMQFKKVFEADVSASVYPYTGFCIAGAFGCNQ</sequence>
<dbReference type="PANTHER" id="PTHR33186">
    <property type="entry name" value="OS10G0136150 PROTEIN-RELATED"/>
    <property type="match status" value="1"/>
</dbReference>
<accession>A0A1E5V0P7</accession>
<feature type="domain" description="F-box protein AT5G49610-like beta-propeller" evidence="1">
    <location>
        <begin position="39"/>
        <end position="304"/>
    </location>
</feature>
<comment type="caution">
    <text evidence="2">The sequence shown here is derived from an EMBL/GenBank/DDBJ whole genome shotgun (WGS) entry which is preliminary data.</text>
</comment>
<dbReference type="Pfam" id="PF23635">
    <property type="entry name" value="Beta-prop_AT5G49610-like"/>
    <property type="match status" value="1"/>
</dbReference>
<dbReference type="Proteomes" id="UP000095767">
    <property type="component" value="Unassembled WGS sequence"/>
</dbReference>
<evidence type="ECO:0000313" key="2">
    <source>
        <dbReference type="EMBL" id="OEL18722.1"/>
    </source>
</evidence>
<proteinExistence type="predicted"/>